<dbReference type="Proteomes" id="UP001190700">
    <property type="component" value="Unassembled WGS sequence"/>
</dbReference>
<evidence type="ECO:0000256" key="2">
    <source>
        <dbReference type="ARBA" id="ARBA00022737"/>
    </source>
</evidence>
<feature type="domain" description="EF-hand" evidence="4">
    <location>
        <begin position="366"/>
        <end position="401"/>
    </location>
</feature>
<reference evidence="5 6" key="1">
    <citation type="journal article" date="2015" name="Genome Biol. Evol.">
        <title>Comparative Genomics of a Bacterivorous Green Alga Reveals Evolutionary Causalities and Consequences of Phago-Mixotrophic Mode of Nutrition.</title>
        <authorList>
            <person name="Burns J.A."/>
            <person name="Paasch A."/>
            <person name="Narechania A."/>
            <person name="Kim E."/>
        </authorList>
    </citation>
    <scope>NUCLEOTIDE SEQUENCE [LARGE SCALE GENOMIC DNA]</scope>
    <source>
        <strain evidence="5 6">PLY_AMNH</strain>
    </source>
</reference>
<proteinExistence type="predicted"/>
<dbReference type="FunFam" id="1.10.238.10:FF:000003">
    <property type="entry name" value="Calmodulin A"/>
    <property type="match status" value="1"/>
</dbReference>
<keyword evidence="3" id="KW-0106">Calcium</keyword>
<keyword evidence="2" id="KW-0677">Repeat</keyword>
<feature type="domain" description="EF-hand" evidence="4">
    <location>
        <begin position="184"/>
        <end position="219"/>
    </location>
</feature>
<protein>
    <recommendedName>
        <fullName evidence="4">EF-hand domain-containing protein</fullName>
    </recommendedName>
</protein>
<keyword evidence="6" id="KW-1185">Reference proteome</keyword>
<evidence type="ECO:0000313" key="6">
    <source>
        <dbReference type="Proteomes" id="UP001190700"/>
    </source>
</evidence>
<gene>
    <name evidence="5" type="ORF">CYMTET_6551</name>
</gene>
<evidence type="ECO:0000313" key="5">
    <source>
        <dbReference type="EMBL" id="KAK3285860.1"/>
    </source>
</evidence>
<dbReference type="PANTHER" id="PTHR34524:SF6">
    <property type="entry name" value="CALCYPHOSINE LIKE"/>
    <property type="match status" value="1"/>
</dbReference>
<dbReference type="SMART" id="SM00054">
    <property type="entry name" value="EFh"/>
    <property type="match status" value="8"/>
</dbReference>
<dbReference type="InterPro" id="IPR011992">
    <property type="entry name" value="EF-hand-dom_pair"/>
</dbReference>
<keyword evidence="1" id="KW-0479">Metal-binding</keyword>
<feature type="domain" description="EF-hand" evidence="4">
    <location>
        <begin position="67"/>
        <end position="102"/>
    </location>
</feature>
<feature type="domain" description="EF-hand" evidence="4">
    <location>
        <begin position="147"/>
        <end position="182"/>
    </location>
</feature>
<accession>A0AAE0LIA4</accession>
<dbReference type="Gene3D" id="1.10.238.10">
    <property type="entry name" value="EF-hand"/>
    <property type="match status" value="4"/>
</dbReference>
<dbReference type="InterPro" id="IPR018247">
    <property type="entry name" value="EF_Hand_1_Ca_BS"/>
</dbReference>
<dbReference type="PROSITE" id="PS50222">
    <property type="entry name" value="EF_HAND_2"/>
    <property type="match status" value="6"/>
</dbReference>
<name>A0AAE0LIA4_9CHLO</name>
<feature type="domain" description="EF-hand" evidence="4">
    <location>
        <begin position="404"/>
        <end position="435"/>
    </location>
</feature>
<evidence type="ECO:0000256" key="3">
    <source>
        <dbReference type="ARBA" id="ARBA00022837"/>
    </source>
</evidence>
<dbReference type="InterPro" id="IPR051581">
    <property type="entry name" value="Ca-bind"/>
</dbReference>
<evidence type="ECO:0000256" key="1">
    <source>
        <dbReference type="ARBA" id="ARBA00022723"/>
    </source>
</evidence>
<dbReference type="EMBL" id="LGRX02001598">
    <property type="protein sequence ID" value="KAK3285860.1"/>
    <property type="molecule type" value="Genomic_DNA"/>
</dbReference>
<organism evidence="5 6">
    <name type="scientific">Cymbomonas tetramitiformis</name>
    <dbReference type="NCBI Taxonomy" id="36881"/>
    <lineage>
        <taxon>Eukaryota</taxon>
        <taxon>Viridiplantae</taxon>
        <taxon>Chlorophyta</taxon>
        <taxon>Pyramimonadophyceae</taxon>
        <taxon>Pyramimonadales</taxon>
        <taxon>Pyramimonadaceae</taxon>
        <taxon>Cymbomonas</taxon>
    </lineage>
</organism>
<dbReference type="AlphaFoldDB" id="A0AAE0LIA4"/>
<dbReference type="InterPro" id="IPR002048">
    <property type="entry name" value="EF_hand_dom"/>
</dbReference>
<feature type="domain" description="EF-hand" evidence="4">
    <location>
        <begin position="483"/>
        <end position="518"/>
    </location>
</feature>
<dbReference type="Pfam" id="PF13499">
    <property type="entry name" value="EF-hand_7"/>
    <property type="match status" value="4"/>
</dbReference>
<evidence type="ECO:0000259" key="4">
    <source>
        <dbReference type="PROSITE" id="PS50222"/>
    </source>
</evidence>
<sequence length="555" mass="62051">MSANYCLGKTLEAEVEGEKSVGIVRNLLLGRKGFDLFLAFCALDVEQKGYLTSQDYLNFLTRHGIAATLKDAEALLHRYDRNGDGKVTYYEFVREMVPLGQTIPRAPDPTRRRLSLYAENMLAYEMKREAEVERDISAWKKVLSTSFPKEELYGLFRELDQDHTGYISTENMQAALRKYLPGEASTQDLTALMERFDRNGDGRISYLEFVEELYIAEDGISSIPLSSMPAPAPAPAMAPVAVDPAWEKARDLSAHMEYYRTALETQLMEIKMADMRVGSQPHPNAPAPAPVLPPARAPLVAAPHRELMPRMPAPPTFMPTTSSAPPPPAAASPGASLNSQVVAQTIKSQLDSSMQLERIRQNLALYPTFDLSSAFSTLDANNDGFVTTSELADFLRKHGLLPHDATDLMSLFDKNHDGKISYLEFLEKLIPKDDRCKQLLRFRNGRQGQLDGKLEKGAEQVFAQALAKEINIVHDVQRSKEKMTFEDIHGALKALDADHDGYVDAFELKEFMMNSGLPVTFKDVNDLLLRADINHDGKVNYGEFIRYLLEPTNAV</sequence>
<dbReference type="CDD" id="cd00051">
    <property type="entry name" value="EFh"/>
    <property type="match status" value="4"/>
</dbReference>
<dbReference type="SUPFAM" id="SSF47473">
    <property type="entry name" value="EF-hand"/>
    <property type="match status" value="2"/>
</dbReference>
<comment type="caution">
    <text evidence="5">The sequence shown here is derived from an EMBL/GenBank/DDBJ whole genome shotgun (WGS) entry which is preliminary data.</text>
</comment>
<dbReference type="PROSITE" id="PS00018">
    <property type="entry name" value="EF_HAND_1"/>
    <property type="match status" value="6"/>
</dbReference>
<dbReference type="GO" id="GO:0005509">
    <property type="term" value="F:calcium ion binding"/>
    <property type="evidence" value="ECO:0007669"/>
    <property type="project" value="InterPro"/>
</dbReference>
<dbReference type="PANTHER" id="PTHR34524">
    <property type="entry name" value="CALCYPHOSIN"/>
    <property type="match status" value="1"/>
</dbReference>